<name>A0A934VNC4_9BACT</name>
<evidence type="ECO:0000256" key="1">
    <source>
        <dbReference type="SAM" id="MobiDB-lite"/>
    </source>
</evidence>
<accession>A0A934VNC4</accession>
<evidence type="ECO:0000313" key="2">
    <source>
        <dbReference type="EMBL" id="MBK1835157.1"/>
    </source>
</evidence>
<evidence type="ECO:0000313" key="3">
    <source>
        <dbReference type="Proteomes" id="UP000604083"/>
    </source>
</evidence>
<feature type="region of interest" description="Disordered" evidence="1">
    <location>
        <begin position="1"/>
        <end position="53"/>
    </location>
</feature>
<dbReference type="EMBL" id="JAENIO010000042">
    <property type="protein sequence ID" value="MBK1835157.1"/>
    <property type="molecule type" value="Genomic_DNA"/>
</dbReference>
<comment type="caution">
    <text evidence="2">The sequence shown here is derived from an EMBL/GenBank/DDBJ whole genome shotgun (WGS) entry which is preliminary data.</text>
</comment>
<protein>
    <submittedName>
        <fullName evidence="2">Uncharacterized protein</fullName>
    </submittedName>
</protein>
<proteinExistence type="predicted"/>
<feature type="compositionally biased region" description="Basic and acidic residues" evidence="1">
    <location>
        <begin position="37"/>
        <end position="53"/>
    </location>
</feature>
<keyword evidence="3" id="KW-1185">Reference proteome</keyword>
<gene>
    <name evidence="2" type="ORF">JIN78_13895</name>
</gene>
<reference evidence="2" key="1">
    <citation type="submission" date="2021-01" db="EMBL/GenBank/DDBJ databases">
        <title>Modified the classification status of verrucomicrobia.</title>
        <authorList>
            <person name="Feng X."/>
        </authorList>
    </citation>
    <scope>NUCLEOTIDE SEQUENCE</scope>
    <source>
        <strain evidence="2">KCTC 12986</strain>
    </source>
</reference>
<dbReference type="Proteomes" id="UP000604083">
    <property type="component" value="Unassembled WGS sequence"/>
</dbReference>
<organism evidence="2 3">
    <name type="scientific">Roseibacillus ishigakijimensis</name>
    <dbReference type="NCBI Taxonomy" id="454146"/>
    <lineage>
        <taxon>Bacteria</taxon>
        <taxon>Pseudomonadati</taxon>
        <taxon>Verrucomicrobiota</taxon>
        <taxon>Verrucomicrobiia</taxon>
        <taxon>Verrucomicrobiales</taxon>
        <taxon>Verrucomicrobiaceae</taxon>
        <taxon>Roseibacillus</taxon>
    </lineage>
</organism>
<dbReference type="RefSeq" id="WP_200392590.1">
    <property type="nucleotide sequence ID" value="NZ_JAENIO010000042.1"/>
</dbReference>
<dbReference type="AlphaFoldDB" id="A0A934VNC4"/>
<sequence length="53" mass="5476">MRKGGSVGCDISNQDGDDAPEHQVGGPEAVALLGSDGSKKDKDQADKKSYANK</sequence>